<dbReference type="Gene3D" id="1.20.1260.10">
    <property type="match status" value="1"/>
</dbReference>
<evidence type="ECO:0000256" key="1">
    <source>
        <dbReference type="SAM" id="Coils"/>
    </source>
</evidence>
<evidence type="ECO:0000313" key="2">
    <source>
        <dbReference type="EMBL" id="QKS70047.1"/>
    </source>
</evidence>
<organism evidence="2 3">
    <name type="scientific">Paenalkalicoccus suaedae</name>
    <dbReference type="NCBI Taxonomy" id="2592382"/>
    <lineage>
        <taxon>Bacteria</taxon>
        <taxon>Bacillati</taxon>
        <taxon>Bacillota</taxon>
        <taxon>Bacilli</taxon>
        <taxon>Bacillales</taxon>
        <taxon>Bacillaceae</taxon>
        <taxon>Paenalkalicoccus</taxon>
    </lineage>
</organism>
<gene>
    <name evidence="2" type="ORF">FLK61_25065</name>
</gene>
<evidence type="ECO:0000313" key="3">
    <source>
        <dbReference type="Proteomes" id="UP000318138"/>
    </source>
</evidence>
<sequence length="172" mass="19032">MGIMKGNPRNEPMHYGEVFSTWMFVSGAKAMVAGYQTFVNHCGDEDLRSMLKEIIEEAKREESQLTNVLKENEVGLPPSPPERPLASTNDIPVGARFNDPEIAAAVSRDLASGLVACSTAMGQCTREDLCLLFGQMHTEKAQRGIRLLRLTKEKGWLIPPPLHLEQREGVPS</sequence>
<proteinExistence type="predicted"/>
<dbReference type="Pfam" id="PF11553">
    <property type="entry name" value="DUF3231"/>
    <property type="match status" value="1"/>
</dbReference>
<dbReference type="EMBL" id="CP041372">
    <property type="protein sequence ID" value="QKS70047.1"/>
    <property type="molecule type" value="Genomic_DNA"/>
</dbReference>
<dbReference type="RefSeq" id="WP_176008091.1">
    <property type="nucleotide sequence ID" value="NZ_CP041372.2"/>
</dbReference>
<dbReference type="InterPro" id="IPR012347">
    <property type="entry name" value="Ferritin-like"/>
</dbReference>
<dbReference type="AlphaFoldDB" id="A0A859FAQ8"/>
<dbReference type="KEGG" id="psua:FLK61_25065"/>
<feature type="coiled-coil region" evidence="1">
    <location>
        <begin position="44"/>
        <end position="71"/>
    </location>
</feature>
<reference evidence="3" key="1">
    <citation type="submission" date="2019-07" db="EMBL/GenBank/DDBJ databases">
        <title>Bacillus alkalisoli sp. nov. isolated from saline soil.</title>
        <authorList>
            <person name="Sun J.-Q."/>
            <person name="Xu L."/>
        </authorList>
    </citation>
    <scope>NUCLEOTIDE SEQUENCE [LARGE SCALE GENOMIC DNA]</scope>
    <source>
        <strain evidence="3">M4U3P1</strain>
    </source>
</reference>
<dbReference type="Proteomes" id="UP000318138">
    <property type="component" value="Chromosome"/>
</dbReference>
<keyword evidence="3" id="KW-1185">Reference proteome</keyword>
<keyword evidence="1" id="KW-0175">Coiled coil</keyword>
<protein>
    <submittedName>
        <fullName evidence="2">DUF3231 family protein</fullName>
    </submittedName>
</protein>
<dbReference type="InterPro" id="IPR021617">
    <property type="entry name" value="DUF3231"/>
</dbReference>
<name>A0A859FAQ8_9BACI</name>
<accession>A0A859FAQ8</accession>